<comment type="similarity">
    <text evidence="1">Belongs to the DNA polymerase type-Y family.</text>
</comment>
<dbReference type="OrthoDB" id="9808813at2"/>
<feature type="domain" description="UmuC" evidence="3">
    <location>
        <begin position="8"/>
        <end position="191"/>
    </location>
</feature>
<evidence type="ECO:0000256" key="2">
    <source>
        <dbReference type="SAM" id="MobiDB-lite"/>
    </source>
</evidence>
<dbReference type="SUPFAM" id="SSF56672">
    <property type="entry name" value="DNA/RNA polymerases"/>
    <property type="match status" value="1"/>
</dbReference>
<feature type="compositionally biased region" description="Low complexity" evidence="2">
    <location>
        <begin position="444"/>
        <end position="462"/>
    </location>
</feature>
<dbReference type="Pfam" id="PF00817">
    <property type="entry name" value="IMS"/>
    <property type="match status" value="1"/>
</dbReference>
<dbReference type="InterPro" id="IPR017961">
    <property type="entry name" value="DNA_pol_Y-fam_little_finger"/>
</dbReference>
<dbReference type="InterPro" id="IPR001126">
    <property type="entry name" value="UmuC"/>
</dbReference>
<keyword evidence="5" id="KW-1185">Reference proteome</keyword>
<dbReference type="GO" id="GO:0003887">
    <property type="term" value="F:DNA-directed DNA polymerase activity"/>
    <property type="evidence" value="ECO:0007669"/>
    <property type="project" value="TreeGrafter"/>
</dbReference>
<dbReference type="GO" id="GO:0005829">
    <property type="term" value="C:cytosol"/>
    <property type="evidence" value="ECO:0007669"/>
    <property type="project" value="TreeGrafter"/>
</dbReference>
<dbReference type="Gene3D" id="3.30.70.270">
    <property type="match status" value="1"/>
</dbReference>
<name>A0A073IPA0_9BACT</name>
<dbReference type="RefSeq" id="WP_051682874.1">
    <property type="nucleotide sequence ID" value="NZ_JMKI01000048.1"/>
</dbReference>
<dbReference type="InterPro" id="IPR050116">
    <property type="entry name" value="DNA_polymerase-Y"/>
</dbReference>
<organism evidence="4 5">
    <name type="scientific">Synergistes jonesii</name>
    <dbReference type="NCBI Taxonomy" id="2754"/>
    <lineage>
        <taxon>Bacteria</taxon>
        <taxon>Thermotogati</taxon>
        <taxon>Synergistota</taxon>
        <taxon>Synergistia</taxon>
        <taxon>Synergistales</taxon>
        <taxon>Synergistaceae</taxon>
        <taxon>Synergistes</taxon>
    </lineage>
</organism>
<dbReference type="AlphaFoldDB" id="A0A073IPA0"/>
<evidence type="ECO:0000259" key="3">
    <source>
        <dbReference type="PROSITE" id="PS50173"/>
    </source>
</evidence>
<dbReference type="PROSITE" id="PS50173">
    <property type="entry name" value="UMUC"/>
    <property type="match status" value="1"/>
</dbReference>
<protein>
    <recommendedName>
        <fullName evidence="3">UmuC domain-containing protein</fullName>
    </recommendedName>
</protein>
<dbReference type="InterPro" id="IPR043502">
    <property type="entry name" value="DNA/RNA_pol_sf"/>
</dbReference>
<accession>A0A073IPA0</accession>
<proteinExistence type="inferred from homology"/>
<sequence length="481" mass="52421">MDMSSRSFGLCDCDNFFVSCERRCDPSLNSRPVAVLSGNDGCVVSRSDEVKAMGVPMGAPYFKVRAQLERAGAVVLSGRLSLYNEISSQVMERVSRFSDLTEVYSIDEAFFNLAIASVGDPEKYCRLLRKDIMKNCGVPVSIGISGTKTLAKLASKQAKKSESGVFWLKPEHYSSGAWMGAVGLSDVWGIGRRTAERLNIYHRILNAYDFASADDLFLKKNFSAHALYTAWELRGRSVYPLSNAARAPKSIQVSRSFGCDVFSYKELLEAVSYFTLCATRQLRRARSLASRMEVFVTTSPFKKDNFYAHSEEREFPSPRSLDCDFLHAAREMLPSVYKEGHAYKKAGVLLSALSGAGCGVQSFLFGEKSESGAPNERLRAAAGVTDTINREFGRVVIAPADNFGTAGGRWHPLKEHCADNFAAGARRPCTAAEAPATPIHARRSPALSPPKSKSSDIPSGGPIFPPNFVSGTPSHSAPVPS</sequence>
<dbReference type="GO" id="GO:0006281">
    <property type="term" value="P:DNA repair"/>
    <property type="evidence" value="ECO:0007669"/>
    <property type="project" value="InterPro"/>
</dbReference>
<evidence type="ECO:0000256" key="1">
    <source>
        <dbReference type="ARBA" id="ARBA00010945"/>
    </source>
</evidence>
<reference evidence="4 5" key="1">
    <citation type="submission" date="2014-04" db="EMBL/GenBank/DDBJ databases">
        <title>Draft Genome Sequence of Synergistes jonesii.</title>
        <authorList>
            <person name="Coil D.A."/>
            <person name="Eisen J.A."/>
            <person name="Holland-Moritz H.E."/>
        </authorList>
    </citation>
    <scope>NUCLEOTIDE SEQUENCE [LARGE SCALE GENOMIC DNA]</scope>
    <source>
        <strain evidence="4 5">78-1</strain>
    </source>
</reference>
<dbReference type="PANTHER" id="PTHR11076">
    <property type="entry name" value="DNA REPAIR POLYMERASE UMUC / TRANSFERASE FAMILY MEMBER"/>
    <property type="match status" value="1"/>
</dbReference>
<dbReference type="STRING" id="2754.EH55_10095"/>
<comment type="caution">
    <text evidence="4">The sequence shown here is derived from an EMBL/GenBank/DDBJ whole genome shotgun (WGS) entry which is preliminary data.</text>
</comment>
<dbReference type="GO" id="GO:0042276">
    <property type="term" value="P:error-prone translesion synthesis"/>
    <property type="evidence" value="ECO:0007669"/>
    <property type="project" value="TreeGrafter"/>
</dbReference>
<dbReference type="Proteomes" id="UP000027665">
    <property type="component" value="Unassembled WGS sequence"/>
</dbReference>
<dbReference type="InterPro" id="IPR043128">
    <property type="entry name" value="Rev_trsase/Diguanyl_cyclase"/>
</dbReference>
<dbReference type="CDD" id="cd01700">
    <property type="entry name" value="PolY_Pol_V_umuC"/>
    <property type="match status" value="1"/>
</dbReference>
<gene>
    <name evidence="4" type="ORF">EH55_10095</name>
</gene>
<feature type="region of interest" description="Disordered" evidence="2">
    <location>
        <begin position="433"/>
        <end position="481"/>
    </location>
</feature>
<dbReference type="eggNOG" id="COG0389">
    <property type="taxonomic scope" value="Bacteria"/>
</dbReference>
<dbReference type="GO" id="GO:0003684">
    <property type="term" value="F:damaged DNA binding"/>
    <property type="evidence" value="ECO:0007669"/>
    <property type="project" value="InterPro"/>
</dbReference>
<dbReference type="Pfam" id="PF11799">
    <property type="entry name" value="IMS_C"/>
    <property type="match status" value="1"/>
</dbReference>
<dbReference type="Gene3D" id="3.40.1170.60">
    <property type="match status" value="1"/>
</dbReference>
<dbReference type="GO" id="GO:0009432">
    <property type="term" value="P:SOS response"/>
    <property type="evidence" value="ECO:0007669"/>
    <property type="project" value="TreeGrafter"/>
</dbReference>
<evidence type="ECO:0000313" key="5">
    <source>
        <dbReference type="Proteomes" id="UP000027665"/>
    </source>
</evidence>
<evidence type="ECO:0000313" key="4">
    <source>
        <dbReference type="EMBL" id="KEJ91400.1"/>
    </source>
</evidence>
<dbReference type="PANTHER" id="PTHR11076:SF34">
    <property type="entry name" value="PROTEIN UMUC"/>
    <property type="match status" value="1"/>
</dbReference>
<dbReference type="GeneID" id="90984452"/>
<dbReference type="EMBL" id="JMKI01000048">
    <property type="protein sequence ID" value="KEJ91400.1"/>
    <property type="molecule type" value="Genomic_DNA"/>
</dbReference>